<dbReference type="EMBL" id="UGXC01000002">
    <property type="protein sequence ID" value="SUG28043.1"/>
    <property type="molecule type" value="Genomic_DNA"/>
</dbReference>
<proteinExistence type="predicted"/>
<gene>
    <name evidence="1" type="ORF">NCTC7303_00156</name>
</gene>
<name>A0A379SEK4_SALER</name>
<dbReference type="Gene3D" id="3.55.50.10">
    <property type="entry name" value="Baseplate protein-like domains"/>
    <property type="match status" value="1"/>
</dbReference>
<dbReference type="Gene3D" id="2.30.110.50">
    <property type="match status" value="1"/>
</dbReference>
<reference evidence="1 2" key="1">
    <citation type="submission" date="2018-06" db="EMBL/GenBank/DDBJ databases">
        <authorList>
            <consortium name="Pathogen Informatics"/>
            <person name="Doyle S."/>
        </authorList>
    </citation>
    <scope>NUCLEOTIDE SEQUENCE [LARGE SCALE GENOMIC DNA]</scope>
    <source>
        <strain evidence="1 2">NCTC7303</strain>
    </source>
</reference>
<evidence type="ECO:0000313" key="2">
    <source>
        <dbReference type="Proteomes" id="UP000255443"/>
    </source>
</evidence>
<dbReference type="AlphaFoldDB" id="A0A379SEK4"/>
<accession>A0A379SEK4</accession>
<organism evidence="1 2">
    <name type="scientific">Salmonella enterica subsp. arizonae</name>
    <dbReference type="NCBI Taxonomy" id="59203"/>
    <lineage>
        <taxon>Bacteria</taxon>
        <taxon>Pseudomonadati</taxon>
        <taxon>Pseudomonadota</taxon>
        <taxon>Gammaproteobacteria</taxon>
        <taxon>Enterobacterales</taxon>
        <taxon>Enterobacteriaceae</taxon>
        <taxon>Salmonella</taxon>
    </lineage>
</organism>
<evidence type="ECO:0000313" key="1">
    <source>
        <dbReference type="EMBL" id="SUG28043.1"/>
    </source>
</evidence>
<dbReference type="Pfam" id="PF05954">
    <property type="entry name" value="Phage_GPD"/>
    <property type="match status" value="1"/>
</dbReference>
<dbReference type="SUPFAM" id="SSF69279">
    <property type="entry name" value="Phage tail proteins"/>
    <property type="match status" value="1"/>
</dbReference>
<protein>
    <submittedName>
        <fullName evidence="1">Vgr family type VI secretion system</fullName>
    </submittedName>
</protein>
<sequence length="221" mass="24988">MPAYGTHCTLDVEGQEDETFAVVEFHHQESFSSLFTLNVTAASINPAISLDQLLESNATLTIFRDNIKQRSIRGIVTACEQGDTGKHQTLYTLNIRPPFWRSALRRNSRIFQNTDIEDIVSTLFDEMLVTQWQPRLSFDHPEREFCVQFREILGKQTWCPATLPKQQMDSLQTSVVTGPPGDEFSVTSTDGACEVYVGQVQPDRRQQFLLDTRLAGMGRGV</sequence>
<dbReference type="Proteomes" id="UP000255443">
    <property type="component" value="Unassembled WGS sequence"/>
</dbReference>